<accession>A0A2Z5JMK1</accession>
<dbReference type="CDD" id="cd05233">
    <property type="entry name" value="SDR_c"/>
    <property type="match status" value="1"/>
</dbReference>
<dbReference type="FunFam" id="3.40.50.720:FF:000084">
    <property type="entry name" value="Short-chain dehydrogenase reductase"/>
    <property type="match status" value="1"/>
</dbReference>
<gene>
    <name evidence="3" type="ORF">C5746_36435</name>
</gene>
<dbReference type="InterPro" id="IPR050259">
    <property type="entry name" value="SDR"/>
</dbReference>
<dbReference type="GeneID" id="95523827"/>
<proteinExistence type="inferred from homology"/>
<keyword evidence="2" id="KW-0560">Oxidoreductase</keyword>
<dbReference type="InterPro" id="IPR036291">
    <property type="entry name" value="NAD(P)-bd_dom_sf"/>
</dbReference>
<dbReference type="AlphaFoldDB" id="A0A2Z5JMK1"/>
<dbReference type="PRINTS" id="PR00080">
    <property type="entry name" value="SDRFAMILY"/>
</dbReference>
<reference evidence="3 4" key="1">
    <citation type="journal article" date="2018" name="Front. Microbiol.">
        <title>Genome Sequencing of Streptomyces atratus SCSIOZH16 and Activation Production of Nocardamine via Metabolic Engineering.</title>
        <authorList>
            <person name="Li Y."/>
            <person name="Zhang C."/>
            <person name="Liu C."/>
            <person name="Ju J."/>
            <person name="Ma J."/>
        </authorList>
    </citation>
    <scope>NUCLEOTIDE SEQUENCE [LARGE SCALE GENOMIC DNA]</scope>
    <source>
        <strain evidence="3 4">SCSIO_ZH16</strain>
    </source>
</reference>
<dbReference type="SUPFAM" id="SSF51735">
    <property type="entry name" value="NAD(P)-binding Rossmann-fold domains"/>
    <property type="match status" value="1"/>
</dbReference>
<dbReference type="GO" id="GO:0032787">
    <property type="term" value="P:monocarboxylic acid metabolic process"/>
    <property type="evidence" value="ECO:0007669"/>
    <property type="project" value="UniProtKB-ARBA"/>
</dbReference>
<dbReference type="InterPro" id="IPR020904">
    <property type="entry name" value="Sc_DH/Rdtase_CS"/>
</dbReference>
<evidence type="ECO:0000256" key="1">
    <source>
        <dbReference type="ARBA" id="ARBA00006484"/>
    </source>
</evidence>
<evidence type="ECO:0000256" key="2">
    <source>
        <dbReference type="ARBA" id="ARBA00023002"/>
    </source>
</evidence>
<dbReference type="GO" id="GO:0016491">
    <property type="term" value="F:oxidoreductase activity"/>
    <property type="evidence" value="ECO:0007669"/>
    <property type="project" value="UniProtKB-KW"/>
</dbReference>
<dbReference type="PANTHER" id="PTHR42879:SF2">
    <property type="entry name" value="3-OXOACYL-[ACYL-CARRIER-PROTEIN] REDUCTASE FABG"/>
    <property type="match status" value="1"/>
</dbReference>
<dbReference type="EMBL" id="CP027306">
    <property type="protein sequence ID" value="AXE81528.1"/>
    <property type="molecule type" value="Genomic_DNA"/>
</dbReference>
<name>A0A2Z5JMK1_STRAR</name>
<sequence length="264" mass="28037">MLIDLTGRTALVTGSTQGIGFAIAAGLAGAGARVAVNGRRRQSVDDAIDRLRQETDRDAFIAAPGDITTDDGARQVTEAAPDVAVLVNNLGIFGATPALEISDEAWRQYFDVNVLSAVRMIRAYLPAMKDRSWGRVLNIASDSAVVIPVEMVHYGVSKTALLAVTRGFAKDAAGTGVTVNSIIAGPTHTGGVEDFVYELVDPGLPWDEAQREFMVKYRPQSLLQRLIEPEEIANMAVYLSSDLASATTGGAVRTDGGYVDSILP</sequence>
<organism evidence="3 4">
    <name type="scientific">Streptomyces atratus</name>
    <dbReference type="NCBI Taxonomy" id="1893"/>
    <lineage>
        <taxon>Bacteria</taxon>
        <taxon>Bacillati</taxon>
        <taxon>Actinomycetota</taxon>
        <taxon>Actinomycetes</taxon>
        <taxon>Kitasatosporales</taxon>
        <taxon>Streptomycetaceae</taxon>
        <taxon>Streptomyces</taxon>
    </lineage>
</organism>
<dbReference type="PROSITE" id="PS00061">
    <property type="entry name" value="ADH_SHORT"/>
    <property type="match status" value="1"/>
</dbReference>
<protein>
    <submittedName>
        <fullName evidence="3">Oxidoreductase</fullName>
    </submittedName>
</protein>
<dbReference type="Pfam" id="PF13561">
    <property type="entry name" value="adh_short_C2"/>
    <property type="match status" value="1"/>
</dbReference>
<dbReference type="InterPro" id="IPR002347">
    <property type="entry name" value="SDR_fam"/>
</dbReference>
<dbReference type="PRINTS" id="PR00081">
    <property type="entry name" value="GDHRDH"/>
</dbReference>
<dbReference type="Gene3D" id="3.40.50.720">
    <property type="entry name" value="NAD(P)-binding Rossmann-like Domain"/>
    <property type="match status" value="1"/>
</dbReference>
<evidence type="ECO:0000313" key="4">
    <source>
        <dbReference type="Proteomes" id="UP000252698"/>
    </source>
</evidence>
<comment type="similarity">
    <text evidence="1">Belongs to the short-chain dehydrogenases/reductases (SDR) family.</text>
</comment>
<dbReference type="PANTHER" id="PTHR42879">
    <property type="entry name" value="3-OXOACYL-(ACYL-CARRIER-PROTEIN) REDUCTASE"/>
    <property type="match status" value="1"/>
</dbReference>
<dbReference type="RefSeq" id="WP_114247934.1">
    <property type="nucleotide sequence ID" value="NZ_CP027306.1"/>
</dbReference>
<dbReference type="KEGG" id="sata:C5746_36435"/>
<dbReference type="Proteomes" id="UP000252698">
    <property type="component" value="Chromosome"/>
</dbReference>
<evidence type="ECO:0000313" key="3">
    <source>
        <dbReference type="EMBL" id="AXE81528.1"/>
    </source>
</evidence>